<gene>
    <name evidence="4" type="ORF">ACH5RR_009651</name>
</gene>
<name>A0ABD3AGQ3_9GENT</name>
<feature type="transmembrane region" description="Helical" evidence="2">
    <location>
        <begin position="448"/>
        <end position="468"/>
    </location>
</feature>
<organism evidence="4 5">
    <name type="scientific">Cinchona calisaya</name>
    <dbReference type="NCBI Taxonomy" id="153742"/>
    <lineage>
        <taxon>Eukaryota</taxon>
        <taxon>Viridiplantae</taxon>
        <taxon>Streptophyta</taxon>
        <taxon>Embryophyta</taxon>
        <taxon>Tracheophyta</taxon>
        <taxon>Spermatophyta</taxon>
        <taxon>Magnoliopsida</taxon>
        <taxon>eudicotyledons</taxon>
        <taxon>Gunneridae</taxon>
        <taxon>Pentapetalae</taxon>
        <taxon>asterids</taxon>
        <taxon>lamiids</taxon>
        <taxon>Gentianales</taxon>
        <taxon>Rubiaceae</taxon>
        <taxon>Cinchonoideae</taxon>
        <taxon>Cinchoneae</taxon>
        <taxon>Cinchona</taxon>
    </lineage>
</organism>
<dbReference type="SMART" id="SM00255">
    <property type="entry name" value="TIR"/>
    <property type="match status" value="1"/>
</dbReference>
<dbReference type="Gene3D" id="3.40.50.10140">
    <property type="entry name" value="Toll/interleukin-1 receptor homology (TIR) domain"/>
    <property type="match status" value="1"/>
</dbReference>
<dbReference type="SUPFAM" id="SSF52540">
    <property type="entry name" value="P-loop containing nucleoside triphosphate hydrolases"/>
    <property type="match status" value="1"/>
</dbReference>
<comment type="caution">
    <text evidence="4">The sequence shown here is derived from an EMBL/GenBank/DDBJ whole genome shotgun (WGS) entry which is preliminary data.</text>
</comment>
<dbReference type="AlphaFoldDB" id="A0ABD3AGQ3"/>
<feature type="domain" description="TIR" evidence="3">
    <location>
        <begin position="40"/>
        <end position="205"/>
    </location>
</feature>
<dbReference type="InterPro" id="IPR027417">
    <property type="entry name" value="P-loop_NTPase"/>
</dbReference>
<keyword evidence="5" id="KW-1185">Reference proteome</keyword>
<dbReference type="InterPro" id="IPR044974">
    <property type="entry name" value="Disease_R_plants"/>
</dbReference>
<evidence type="ECO:0000259" key="3">
    <source>
        <dbReference type="PROSITE" id="PS50104"/>
    </source>
</evidence>
<dbReference type="PRINTS" id="PR00364">
    <property type="entry name" value="DISEASERSIST"/>
</dbReference>
<keyword evidence="2" id="KW-1133">Transmembrane helix</keyword>
<dbReference type="Pfam" id="PF01582">
    <property type="entry name" value="TIR"/>
    <property type="match status" value="1"/>
</dbReference>
<keyword evidence="1" id="KW-0520">NAD</keyword>
<dbReference type="Proteomes" id="UP001630127">
    <property type="component" value="Unassembled WGS sequence"/>
</dbReference>
<proteinExistence type="predicted"/>
<evidence type="ECO:0000313" key="4">
    <source>
        <dbReference type="EMBL" id="KAL3530329.1"/>
    </source>
</evidence>
<accession>A0ABD3AGQ3</accession>
<dbReference type="InterPro" id="IPR035897">
    <property type="entry name" value="Toll_tir_struct_dom_sf"/>
</dbReference>
<dbReference type="PANTHER" id="PTHR11017">
    <property type="entry name" value="LEUCINE-RICH REPEAT-CONTAINING PROTEIN"/>
    <property type="match status" value="1"/>
</dbReference>
<dbReference type="Pfam" id="PF00931">
    <property type="entry name" value="NB-ARC"/>
    <property type="match status" value="1"/>
</dbReference>
<dbReference type="EMBL" id="JBJUIK010000004">
    <property type="protein sequence ID" value="KAL3530329.1"/>
    <property type="molecule type" value="Genomic_DNA"/>
</dbReference>
<dbReference type="InterPro" id="IPR000157">
    <property type="entry name" value="TIR_dom"/>
</dbReference>
<evidence type="ECO:0000256" key="1">
    <source>
        <dbReference type="ARBA" id="ARBA00023027"/>
    </source>
</evidence>
<dbReference type="Gene3D" id="3.40.50.300">
    <property type="entry name" value="P-loop containing nucleotide triphosphate hydrolases"/>
    <property type="match status" value="1"/>
</dbReference>
<sequence>MDSSPHGENSTIALVSITQPTDDSQSTWINISSSLSAPTWTYDVFLNFRGEDTRRSLVEHLYQALCSKGVYTYKDDQILEKGKSISPELLQAIEESLIAIIIFSKDYASSTWCLEELVKIMECHDTNGQIVFPIFYDVDPSDVRKQRNSFADAFVKHERDQSPEKVQKWRNALILASGLSGYHSCTFPDDHKFTEKIVEDVNRELHRFEIPAGEHNLVGVGSRMDEIVSLLELRHNDRVRIVGIHGKPGIGKTTVARALFDKLSDKYEAACFLNNVGKISEKHGVEYLQEILLSEMLKLRNVKIRSTNEGLNMMSRRFRHMRVVIVLDDVDHENQLEALAGNRNWFGGGSRVIITTRDGELLSKCGVDGKYKAYGLSYNEAKQLFSLYVFGSRTPGFFTQQLVGPICCVCRSPSSLKALASLVRGRDIAWREIFGMLKLFGTILHRCIGAAMLIGFITAFIFAVKLLISNYSPPIPLNKPDTHKSSVHFSPFPFNSPDTHWESIQFQPVSPDMN</sequence>
<protein>
    <recommendedName>
        <fullName evidence="3">TIR domain-containing protein</fullName>
    </recommendedName>
</protein>
<dbReference type="SUPFAM" id="SSF52200">
    <property type="entry name" value="Toll/Interleukin receptor TIR domain"/>
    <property type="match status" value="1"/>
</dbReference>
<evidence type="ECO:0000256" key="2">
    <source>
        <dbReference type="SAM" id="Phobius"/>
    </source>
</evidence>
<dbReference type="PROSITE" id="PS50104">
    <property type="entry name" value="TIR"/>
    <property type="match status" value="1"/>
</dbReference>
<reference evidence="4 5" key="1">
    <citation type="submission" date="2024-11" db="EMBL/GenBank/DDBJ databases">
        <title>A near-complete genome assembly of Cinchona calisaya.</title>
        <authorList>
            <person name="Lian D.C."/>
            <person name="Zhao X.W."/>
            <person name="Wei L."/>
        </authorList>
    </citation>
    <scope>NUCLEOTIDE SEQUENCE [LARGE SCALE GENOMIC DNA]</scope>
    <source>
        <tissue evidence="4">Nenye</tissue>
    </source>
</reference>
<evidence type="ECO:0000313" key="5">
    <source>
        <dbReference type="Proteomes" id="UP001630127"/>
    </source>
</evidence>
<keyword evidence="2" id="KW-0472">Membrane</keyword>
<dbReference type="InterPro" id="IPR002182">
    <property type="entry name" value="NB-ARC"/>
</dbReference>
<dbReference type="FunFam" id="3.40.50.10140:FF:000007">
    <property type="entry name" value="Disease resistance protein (TIR-NBS-LRR class)"/>
    <property type="match status" value="1"/>
</dbReference>
<dbReference type="PANTHER" id="PTHR11017:SF573">
    <property type="entry name" value="ADP-RIBOSYL CYCLASE_CYCLIC ADP-RIBOSE HYDROLASE"/>
    <property type="match status" value="1"/>
</dbReference>
<keyword evidence="2" id="KW-0812">Transmembrane</keyword>